<dbReference type="GO" id="GO:0016874">
    <property type="term" value="F:ligase activity"/>
    <property type="evidence" value="ECO:0007669"/>
    <property type="project" value="UniProtKB-KW"/>
</dbReference>
<evidence type="ECO:0000313" key="2">
    <source>
        <dbReference type="Proteomes" id="UP000307790"/>
    </source>
</evidence>
<protein>
    <submittedName>
        <fullName evidence="1">Phenylacetate--CoA ligase family protein</fullName>
    </submittedName>
</protein>
<accession>A0A5R9IMQ1</accession>
<evidence type="ECO:0000313" key="1">
    <source>
        <dbReference type="EMBL" id="TLU65869.1"/>
    </source>
</evidence>
<sequence>MDIYSTLFKSILFPGYERIKGRRTSSLLTEAEDRLQWPLEKIEQYQLTSLRNLLHYCDQHVPYYQRQWKALDFNPKDLTSVAQLAQLPPLTKQDIQENYDLLVPQEKRASNYKKSTGGSTGRPFHFELDKGSYETRQAMMWRGYGWGGVTIGTRTWYLWGVELGSQSWKAKFKDDLFHRFYHRKMANSFALSKDNFHQYIEEINDYRPKAIVAYVAPLYSLAKYINERGIQLHQPQVILTGAEALLEYQRQEIQKAFRCQVLNTYGCREFMLIGAECPQQNGLHLNIDQLVVETIDEQRQTVKNQVGDILITDLFNYGMPLVRYVNGDQGVISERRCECHNPLPMLESVNGRKLDIIRSPEGRILPGEFFPHLLKDFRGIERFQVRQKSLSSLDIFIVANEQYDSATQATINGHIQQAMGNQLDVVFHQVSDIPLTSTGKHRVTISEL</sequence>
<dbReference type="Proteomes" id="UP000307790">
    <property type="component" value="Unassembled WGS sequence"/>
</dbReference>
<name>A0A5R9IMQ1_9GAMM</name>
<dbReference type="Gene3D" id="3.40.50.12780">
    <property type="entry name" value="N-terminal domain of ligase-like"/>
    <property type="match status" value="1"/>
</dbReference>
<dbReference type="PANTHER" id="PTHR36932:SF1">
    <property type="entry name" value="CAPSULAR POLYSACCHARIDE BIOSYNTHESIS PROTEIN"/>
    <property type="match status" value="1"/>
</dbReference>
<dbReference type="InterPro" id="IPR053158">
    <property type="entry name" value="CapK_Type1_Caps_Biosynth"/>
</dbReference>
<dbReference type="PANTHER" id="PTHR36932">
    <property type="entry name" value="CAPSULAR POLYSACCHARIDE BIOSYNTHESIS PROTEIN"/>
    <property type="match status" value="1"/>
</dbReference>
<keyword evidence="2" id="KW-1185">Reference proteome</keyword>
<dbReference type="InterPro" id="IPR042099">
    <property type="entry name" value="ANL_N_sf"/>
</dbReference>
<gene>
    <name evidence="1" type="ORF">FE810_07605</name>
</gene>
<reference evidence="1 2" key="1">
    <citation type="submission" date="2019-05" db="EMBL/GenBank/DDBJ databases">
        <title>Genome sequences of Thalassotalea litorea 1K03283.</title>
        <authorList>
            <person name="Zhang D."/>
        </authorList>
    </citation>
    <scope>NUCLEOTIDE SEQUENCE [LARGE SCALE GENOMIC DNA]</scope>
    <source>
        <strain evidence="1 2">MCCC 1K03283</strain>
    </source>
</reference>
<keyword evidence="1" id="KW-0436">Ligase</keyword>
<comment type="caution">
    <text evidence="1">The sequence shown here is derived from an EMBL/GenBank/DDBJ whole genome shotgun (WGS) entry which is preliminary data.</text>
</comment>
<organism evidence="1 2">
    <name type="scientific">Thalassotalea litorea</name>
    <dbReference type="NCBI Taxonomy" id="2020715"/>
    <lineage>
        <taxon>Bacteria</taxon>
        <taxon>Pseudomonadati</taxon>
        <taxon>Pseudomonadota</taxon>
        <taxon>Gammaproteobacteria</taxon>
        <taxon>Alteromonadales</taxon>
        <taxon>Colwelliaceae</taxon>
        <taxon>Thalassotalea</taxon>
    </lineage>
</organism>
<dbReference type="SUPFAM" id="SSF56801">
    <property type="entry name" value="Acetyl-CoA synthetase-like"/>
    <property type="match status" value="1"/>
</dbReference>
<proteinExistence type="predicted"/>
<dbReference type="OrthoDB" id="580775at2"/>
<dbReference type="AlphaFoldDB" id="A0A5R9IMQ1"/>
<dbReference type="EMBL" id="VCBC01000006">
    <property type="protein sequence ID" value="TLU65869.1"/>
    <property type="molecule type" value="Genomic_DNA"/>
</dbReference>